<dbReference type="PANTHER" id="PTHR43581:SF2">
    <property type="entry name" value="EXCINUCLEASE ATPASE SUBUNIT"/>
    <property type="match status" value="1"/>
</dbReference>
<proteinExistence type="predicted"/>
<comment type="caution">
    <text evidence="2">The sequence shown here is derived from an EMBL/GenBank/DDBJ whole genome shotgun (WGS) entry which is preliminary data.</text>
</comment>
<evidence type="ECO:0000313" key="2">
    <source>
        <dbReference type="EMBL" id="KMO96551.1"/>
    </source>
</evidence>
<evidence type="ECO:0000259" key="1">
    <source>
        <dbReference type="Pfam" id="PF13304"/>
    </source>
</evidence>
<protein>
    <recommendedName>
        <fullName evidence="1">ATPase AAA-type core domain-containing protein</fullName>
    </recommendedName>
</protein>
<dbReference type="Proteomes" id="UP000035932">
    <property type="component" value="Unassembled WGS sequence"/>
</dbReference>
<dbReference type="Gene3D" id="3.40.50.300">
    <property type="entry name" value="P-loop containing nucleotide triphosphate hydrolases"/>
    <property type="match status" value="1"/>
</dbReference>
<name>A0A0J7AHF8_9ACTN</name>
<organism evidence="2 3">
    <name type="scientific">Streptomyces roseus</name>
    <dbReference type="NCBI Taxonomy" id="66430"/>
    <lineage>
        <taxon>Bacteria</taxon>
        <taxon>Bacillati</taxon>
        <taxon>Actinomycetota</taxon>
        <taxon>Actinomycetes</taxon>
        <taxon>Kitasatosporales</taxon>
        <taxon>Streptomycetaceae</taxon>
        <taxon>Streptomyces</taxon>
    </lineage>
</organism>
<dbReference type="PANTHER" id="PTHR43581">
    <property type="entry name" value="ATP/GTP PHOSPHATASE"/>
    <property type="match status" value="1"/>
</dbReference>
<feature type="domain" description="ATPase AAA-type core" evidence="1">
    <location>
        <begin position="23"/>
        <end position="114"/>
    </location>
</feature>
<dbReference type="GO" id="GO:0016887">
    <property type="term" value="F:ATP hydrolysis activity"/>
    <property type="evidence" value="ECO:0007669"/>
    <property type="project" value="InterPro"/>
</dbReference>
<dbReference type="SUPFAM" id="SSF52540">
    <property type="entry name" value="P-loop containing nucleoside triphosphate hydrolases"/>
    <property type="match status" value="1"/>
</dbReference>
<accession>A0A0J7AHF8</accession>
<dbReference type="PATRIC" id="fig|66430.4.peg.6353"/>
<dbReference type="InterPro" id="IPR051396">
    <property type="entry name" value="Bact_Antivir_Def_Nuclease"/>
</dbReference>
<sequence>MEEQIESALLPRTKLEALVSRLISGPKQISFENSQIRVITKNGREVSLDRLSSGEKQVIRILVETLWASGHPLIIDEPELSMHINWQLDLLESIQTIDESTQVIAATHSPEIMANISDEKIFKL</sequence>
<dbReference type="AlphaFoldDB" id="A0A0J7AHF8"/>
<dbReference type="Pfam" id="PF13304">
    <property type="entry name" value="AAA_21"/>
    <property type="match status" value="1"/>
</dbReference>
<dbReference type="InterPro" id="IPR027417">
    <property type="entry name" value="P-loop_NTPase"/>
</dbReference>
<gene>
    <name evidence="2" type="ORF">ACS04_18180</name>
</gene>
<dbReference type="GO" id="GO:0005524">
    <property type="term" value="F:ATP binding"/>
    <property type="evidence" value="ECO:0007669"/>
    <property type="project" value="InterPro"/>
</dbReference>
<evidence type="ECO:0000313" key="3">
    <source>
        <dbReference type="Proteomes" id="UP000035932"/>
    </source>
</evidence>
<reference evidence="2 3" key="1">
    <citation type="submission" date="2015-06" db="EMBL/GenBank/DDBJ databases">
        <title>Recapitulation of the evolution of biosynthetic gene clusters reveals hidden chemical diversity on bacterial genomes.</title>
        <authorList>
            <person name="Cruz-Morales P."/>
            <person name="Martinez-Guerrero C."/>
            <person name="Morales-Escalante M.A."/>
            <person name="Yanez-Guerra L.A."/>
            <person name="Kopp J.F."/>
            <person name="Feldmann J."/>
            <person name="Ramos-Aboites H.E."/>
            <person name="Barona-Gomez F."/>
        </authorList>
    </citation>
    <scope>NUCLEOTIDE SEQUENCE [LARGE SCALE GENOMIC DNA]</scope>
    <source>
        <strain evidence="2 3">ATCC 31245</strain>
    </source>
</reference>
<dbReference type="EMBL" id="LFML01000068">
    <property type="protein sequence ID" value="KMO96551.1"/>
    <property type="molecule type" value="Genomic_DNA"/>
</dbReference>
<keyword evidence="3" id="KW-1185">Reference proteome</keyword>
<dbReference type="InterPro" id="IPR003959">
    <property type="entry name" value="ATPase_AAA_core"/>
</dbReference>